<dbReference type="GO" id="GO:0005524">
    <property type="term" value="F:ATP binding"/>
    <property type="evidence" value="ECO:0007669"/>
    <property type="project" value="InterPro"/>
</dbReference>
<evidence type="ECO:0000313" key="3">
    <source>
        <dbReference type="Proteomes" id="UP000647416"/>
    </source>
</evidence>
<gene>
    <name evidence="2" type="ORF">H8706_00900</name>
</gene>
<protein>
    <submittedName>
        <fullName evidence="2">Nucleoside kinase</fullName>
    </submittedName>
</protein>
<dbReference type="EMBL" id="JACRTE010000001">
    <property type="protein sequence ID" value="MBC8595428.1"/>
    <property type="molecule type" value="Genomic_DNA"/>
</dbReference>
<evidence type="ECO:0000259" key="1">
    <source>
        <dbReference type="Pfam" id="PF00485"/>
    </source>
</evidence>
<dbReference type="Proteomes" id="UP000647416">
    <property type="component" value="Unassembled WGS sequence"/>
</dbReference>
<feature type="domain" description="Phosphoribulokinase/uridine kinase" evidence="1">
    <location>
        <begin position="66"/>
        <end position="181"/>
    </location>
</feature>
<dbReference type="InterPro" id="IPR027417">
    <property type="entry name" value="P-loop_NTPase"/>
</dbReference>
<dbReference type="AlphaFoldDB" id="A0A926F459"/>
<dbReference type="PANTHER" id="PTHR10285">
    <property type="entry name" value="URIDINE KINASE"/>
    <property type="match status" value="1"/>
</dbReference>
<dbReference type="SUPFAM" id="SSF52540">
    <property type="entry name" value="P-loop containing nucleoside triphosphate hydrolases"/>
    <property type="match status" value="1"/>
</dbReference>
<evidence type="ECO:0000313" key="2">
    <source>
        <dbReference type="EMBL" id="MBC8595428.1"/>
    </source>
</evidence>
<accession>A0A926F459</accession>
<reference evidence="2" key="1">
    <citation type="submission" date="2020-08" db="EMBL/GenBank/DDBJ databases">
        <title>Genome public.</title>
        <authorList>
            <person name="Liu C."/>
            <person name="Sun Q."/>
        </authorList>
    </citation>
    <scope>NUCLEOTIDE SEQUENCE</scope>
    <source>
        <strain evidence="2">NSJ-50</strain>
    </source>
</reference>
<dbReference type="CDD" id="cd02028">
    <property type="entry name" value="UMPK_like"/>
    <property type="match status" value="1"/>
</dbReference>
<keyword evidence="3" id="KW-1185">Reference proteome</keyword>
<dbReference type="Pfam" id="PF00485">
    <property type="entry name" value="PRK"/>
    <property type="match status" value="1"/>
</dbReference>
<keyword evidence="2" id="KW-0418">Kinase</keyword>
<proteinExistence type="predicted"/>
<name>A0A926F459_9FIRM</name>
<dbReference type="GO" id="GO:0016301">
    <property type="term" value="F:kinase activity"/>
    <property type="evidence" value="ECO:0007669"/>
    <property type="project" value="UniProtKB-KW"/>
</dbReference>
<organism evidence="2 3">
    <name type="scientific">Qingrenia yutianensis</name>
    <dbReference type="NCBI Taxonomy" id="2763676"/>
    <lineage>
        <taxon>Bacteria</taxon>
        <taxon>Bacillati</taxon>
        <taxon>Bacillota</taxon>
        <taxon>Clostridia</taxon>
        <taxon>Eubacteriales</taxon>
        <taxon>Oscillospiraceae</taxon>
        <taxon>Qingrenia</taxon>
    </lineage>
</organism>
<comment type="caution">
    <text evidence="2">The sequence shown here is derived from an EMBL/GenBank/DDBJ whole genome shotgun (WGS) entry which is preliminary data.</text>
</comment>
<dbReference type="InterPro" id="IPR006083">
    <property type="entry name" value="PRK/URK"/>
</dbReference>
<sequence length="328" mass="37153">MSKIDKSLEEYRNWCSSLGILCADDINRAIAQGEINNIINLSEIWHEHCISNIAETIKENIGSKKIIMIAGPSSSGKTSFSHRLMLHLKVLGINSKTISLDDYYYDKSDTPLEELDYLTFDYADSLDYNLFGENMKTLLSGGEAALPIFDFATRRQIIGKKNMRLTDNEVIIVEGLHALNDVVTSRVGGGNLYKIYCTALTCLKRNDGSKISPRSTRLLRRLIRDCYFRSSNANFTFQMWDDVEKAAEVNIYPFTDSADVVFNSSVLYEFCVYKKHAAKFMSDGQVSDKYKNFTDSINSLLSDFSPLDDSYVPRMCFVREFIGGSSLF</sequence>
<keyword evidence="2" id="KW-0808">Transferase</keyword>
<dbReference type="Gene3D" id="3.40.50.300">
    <property type="entry name" value="P-loop containing nucleotide triphosphate hydrolases"/>
    <property type="match status" value="1"/>
</dbReference>
<dbReference type="RefSeq" id="WP_262431122.1">
    <property type="nucleotide sequence ID" value="NZ_JACRTE010000001.1"/>
</dbReference>